<feature type="transmembrane region" description="Helical" evidence="7">
    <location>
        <begin position="195"/>
        <end position="215"/>
    </location>
</feature>
<dbReference type="AlphaFoldDB" id="A0A4R4YBF8"/>
<keyword evidence="2" id="KW-0813">Transport</keyword>
<dbReference type="InterPro" id="IPR004680">
    <property type="entry name" value="Cit_transptr-like_dom"/>
</dbReference>
<proteinExistence type="predicted"/>
<sequence>MVGRRRRHRAEGRYLRRPADPGTPLYTKAYSRFVATCQARTLAPQRSRVDDEEALDLTPRVRILLHTFAHCCIRLNSSSPNPAERNNDVRCDRGQRGLPGPDVRLGDRLQRQHRRARLRRRAGGRRHRRAVRGPGAGILPRRHLRADRRGHVPVRDRPRERRRRADSPDRRPAGRRQGGADPGGVRRDRRGPGRLGVFPSAALALLAPLAMTFAAQYRVSPLLMGLIILHGVNATAMSPLNSYGAVTKSVLEKSGLADVSIWSVFTLFLAMYVLLMAVVYFAFGGMHLIRHGHGEEPAVDGVDTTVERTKITGEQKVTLLAIAALMVLALGFGLDVGITAFGLGALLTLFFPKRADGAVKGISWSVILLTSGLFVFVGVAKEVGAIDYASNAIGSLGNPLITTLLAFVIGGVVSAFASTTATLGATFPILIPPLQAANFAHIPGAVAGFGVAASVVDVSPTSPSGAMLMANVRNRDKQVYFRQLLSYAGAMLVSGSLVPWFLLVVLGLG</sequence>
<evidence type="ECO:0000256" key="3">
    <source>
        <dbReference type="ARBA" id="ARBA00022692"/>
    </source>
</evidence>
<dbReference type="EMBL" id="SMKW01000053">
    <property type="protein sequence ID" value="TDD41905.1"/>
    <property type="molecule type" value="Genomic_DNA"/>
</dbReference>
<feature type="domain" description="Citrate transporter-like" evidence="8">
    <location>
        <begin position="201"/>
        <end position="439"/>
    </location>
</feature>
<evidence type="ECO:0000256" key="6">
    <source>
        <dbReference type="SAM" id="MobiDB-lite"/>
    </source>
</evidence>
<evidence type="ECO:0000259" key="8">
    <source>
        <dbReference type="Pfam" id="PF03600"/>
    </source>
</evidence>
<comment type="caution">
    <text evidence="9">The sequence shown here is derived from an EMBL/GenBank/DDBJ whole genome shotgun (WGS) entry which is preliminary data.</text>
</comment>
<feature type="transmembrane region" description="Helical" evidence="7">
    <location>
        <begin position="400"/>
        <end position="431"/>
    </location>
</feature>
<comment type="subcellular location">
    <subcellularLocation>
        <location evidence="1">Membrane</location>
        <topology evidence="1">Multi-pass membrane protein</topology>
    </subcellularLocation>
</comment>
<keyword evidence="4 7" id="KW-1133">Transmembrane helix</keyword>
<feature type="region of interest" description="Disordered" evidence="6">
    <location>
        <begin position="75"/>
        <end position="193"/>
    </location>
</feature>
<feature type="compositionally biased region" description="Basic and acidic residues" evidence="6">
    <location>
        <begin position="85"/>
        <end position="95"/>
    </location>
</feature>
<evidence type="ECO:0000313" key="10">
    <source>
        <dbReference type="Proteomes" id="UP000294947"/>
    </source>
</evidence>
<dbReference type="Pfam" id="PF03600">
    <property type="entry name" value="CitMHS"/>
    <property type="match status" value="1"/>
</dbReference>
<keyword evidence="5 7" id="KW-0472">Membrane</keyword>
<evidence type="ECO:0000256" key="2">
    <source>
        <dbReference type="ARBA" id="ARBA00022448"/>
    </source>
</evidence>
<evidence type="ECO:0000256" key="1">
    <source>
        <dbReference type="ARBA" id="ARBA00004141"/>
    </source>
</evidence>
<evidence type="ECO:0000256" key="5">
    <source>
        <dbReference type="ARBA" id="ARBA00023136"/>
    </source>
</evidence>
<organism evidence="9 10">
    <name type="scientific">Saccharopolyspora elongata</name>
    <dbReference type="NCBI Taxonomy" id="2530387"/>
    <lineage>
        <taxon>Bacteria</taxon>
        <taxon>Bacillati</taxon>
        <taxon>Actinomycetota</taxon>
        <taxon>Actinomycetes</taxon>
        <taxon>Pseudonocardiales</taxon>
        <taxon>Pseudonocardiaceae</taxon>
        <taxon>Saccharopolyspora</taxon>
    </lineage>
</organism>
<feature type="transmembrane region" description="Helical" evidence="7">
    <location>
        <begin position="261"/>
        <end position="283"/>
    </location>
</feature>
<dbReference type="GO" id="GO:0055085">
    <property type="term" value="P:transmembrane transport"/>
    <property type="evidence" value="ECO:0007669"/>
    <property type="project" value="InterPro"/>
</dbReference>
<feature type="compositionally biased region" description="Basic and acidic residues" evidence="6">
    <location>
        <begin position="147"/>
        <end position="172"/>
    </location>
</feature>
<evidence type="ECO:0000256" key="4">
    <source>
        <dbReference type="ARBA" id="ARBA00022989"/>
    </source>
</evidence>
<feature type="compositionally biased region" description="Basic residues" evidence="6">
    <location>
        <begin position="1"/>
        <end position="10"/>
    </location>
</feature>
<accession>A0A4R4YBF8</accession>
<keyword evidence="10" id="KW-1185">Reference proteome</keyword>
<dbReference type="Proteomes" id="UP000294947">
    <property type="component" value="Unassembled WGS sequence"/>
</dbReference>
<feature type="transmembrane region" description="Helical" evidence="7">
    <location>
        <begin position="484"/>
        <end position="508"/>
    </location>
</feature>
<reference evidence="9 10" key="1">
    <citation type="submission" date="2019-03" db="EMBL/GenBank/DDBJ databases">
        <title>Draft genome sequences of novel Actinobacteria.</title>
        <authorList>
            <person name="Sahin N."/>
            <person name="Ay H."/>
            <person name="Saygin H."/>
        </authorList>
    </citation>
    <scope>NUCLEOTIDE SEQUENCE [LARGE SCALE GENOMIC DNA]</scope>
    <source>
        <strain evidence="9 10">7K502</strain>
    </source>
</reference>
<protein>
    <recommendedName>
        <fullName evidence="8">Citrate transporter-like domain-containing protein</fullName>
    </recommendedName>
</protein>
<keyword evidence="3 7" id="KW-0812">Transmembrane</keyword>
<evidence type="ECO:0000256" key="7">
    <source>
        <dbReference type="SAM" id="Phobius"/>
    </source>
</evidence>
<dbReference type="OrthoDB" id="8738207at2"/>
<evidence type="ECO:0000313" key="9">
    <source>
        <dbReference type="EMBL" id="TDD41905.1"/>
    </source>
</evidence>
<gene>
    <name evidence="9" type="ORF">E1288_31105</name>
</gene>
<feature type="transmembrane region" description="Helical" evidence="7">
    <location>
        <begin position="317"/>
        <end position="350"/>
    </location>
</feature>
<feature type="compositionally biased region" description="Basic residues" evidence="6">
    <location>
        <begin position="111"/>
        <end position="131"/>
    </location>
</feature>
<dbReference type="GO" id="GO:0016020">
    <property type="term" value="C:membrane"/>
    <property type="evidence" value="ECO:0007669"/>
    <property type="project" value="UniProtKB-SubCell"/>
</dbReference>
<feature type="region of interest" description="Disordered" evidence="6">
    <location>
        <begin position="1"/>
        <end position="20"/>
    </location>
</feature>
<feature type="transmembrane region" description="Helical" evidence="7">
    <location>
        <begin position="362"/>
        <end position="380"/>
    </location>
</feature>
<name>A0A4R4YBF8_9PSEU</name>